<comment type="subunit">
    <text evidence="3">Forms a 24-polypeptide structural core with octahedral symmetry.</text>
</comment>
<evidence type="ECO:0000256" key="5">
    <source>
        <dbReference type="ARBA" id="ARBA00022823"/>
    </source>
</evidence>
<keyword evidence="4 7" id="KW-0808">Transferase</keyword>
<dbReference type="InterPro" id="IPR023213">
    <property type="entry name" value="CAT-like_dom_sf"/>
</dbReference>
<evidence type="ECO:0000313" key="11">
    <source>
        <dbReference type="Proteomes" id="UP000018211"/>
    </source>
</evidence>
<dbReference type="Gene3D" id="4.10.320.10">
    <property type="entry name" value="E3-binding domain"/>
    <property type="match status" value="2"/>
</dbReference>
<evidence type="ECO:0000256" key="1">
    <source>
        <dbReference type="ARBA" id="ARBA00001938"/>
    </source>
</evidence>
<dbReference type="GO" id="GO:0031405">
    <property type="term" value="F:lipoic acid binding"/>
    <property type="evidence" value="ECO:0007669"/>
    <property type="project" value="TreeGrafter"/>
</dbReference>
<evidence type="ECO:0000256" key="4">
    <source>
        <dbReference type="ARBA" id="ARBA00022679"/>
    </source>
</evidence>
<dbReference type="RefSeq" id="WP_022612540.1">
    <property type="nucleotide sequence ID" value="NZ_LK391965.1"/>
</dbReference>
<comment type="cofactor">
    <cofactor evidence="1 7">
        <name>(R)-lipoate</name>
        <dbReference type="ChEBI" id="CHEBI:83088"/>
    </cofactor>
</comment>
<feature type="domain" description="Peripheral subunit-binding (PSBD)" evidence="9">
    <location>
        <begin position="160"/>
        <end position="197"/>
    </location>
</feature>
<evidence type="ECO:0000259" key="9">
    <source>
        <dbReference type="PROSITE" id="PS51826"/>
    </source>
</evidence>
<dbReference type="InterPro" id="IPR000089">
    <property type="entry name" value="Biotin_lipoyl"/>
</dbReference>
<dbReference type="SUPFAM" id="SSF47005">
    <property type="entry name" value="Peripheral subunit-binding domain of 2-oxo acid dehydrogenase complex"/>
    <property type="match status" value="2"/>
</dbReference>
<dbReference type="SUPFAM" id="SSF51230">
    <property type="entry name" value="Single hybrid motif"/>
    <property type="match status" value="1"/>
</dbReference>
<sequence length="467" mass="50983">MEIVMPQLGETVAEGEVILWCKEIGEQVKKGETLFEISTDKVTMEVPSVENGILVKKYAQVGEVVGVGLPVATLQLEGETLQAERKTLPDLQKEQLAVSQLEPVKTSYSGLRSPAVKYLCKHNDVVLDDIQGTGNGGRITKKDILQWLSVNKTRDDASDTLSPAVRRLLAEHNINATDINGTGKNGRVNKQDVLNYIDNASANPSPVLNSETQDNAESLPEIKEAEPNSEFETVILFNHMRKMIAHQMTKSVNEAVHVSQGIDVCFDAVERVRLKCKDEFKVKYGCSLTPLSFIARAVCIALTEFPHLNAKVEEQTLITSRDIHLGIAVDLAHQGLVVPVIRNADDYNVSGLAKQIAQLATKARNNELDGGDLQGGTYTLSNNGVYGTAFTTPIINVPQVAILSVDAISRKPVVVDRDGQELVGISSQGMLTQSFDHRAVDGGYSGAFLNRVAEIMIHHPWQDEVAI</sequence>
<dbReference type="Pfam" id="PF00364">
    <property type="entry name" value="Biotin_lipoyl"/>
    <property type="match status" value="1"/>
</dbReference>
<keyword evidence="5 7" id="KW-0450">Lipoyl</keyword>
<dbReference type="PROSITE" id="PS51826">
    <property type="entry name" value="PSBD"/>
    <property type="match status" value="2"/>
</dbReference>
<dbReference type="InterPro" id="IPR003016">
    <property type="entry name" value="2-oxoA_DH_lipoyl-BS"/>
</dbReference>
<evidence type="ECO:0000256" key="7">
    <source>
        <dbReference type="RuleBase" id="RU003423"/>
    </source>
</evidence>
<comment type="similarity">
    <text evidence="2 7">Belongs to the 2-oxoacid dehydrogenase family.</text>
</comment>
<dbReference type="EC" id="2.3.1.-" evidence="7"/>
<dbReference type="InterPro" id="IPR036625">
    <property type="entry name" value="E3-bd_dom_sf"/>
</dbReference>
<dbReference type="Pfam" id="PF02817">
    <property type="entry name" value="E3_binding"/>
    <property type="match status" value="2"/>
</dbReference>
<dbReference type="EMBL" id="CAOF01000133">
    <property type="protein sequence ID" value="CCO47876.1"/>
    <property type="molecule type" value="Genomic_DNA"/>
</dbReference>
<dbReference type="PROSITE" id="PS00189">
    <property type="entry name" value="LIPOYL"/>
    <property type="match status" value="1"/>
</dbReference>
<feature type="domain" description="Peripheral subunit-binding (PSBD)" evidence="9">
    <location>
        <begin position="111"/>
        <end position="148"/>
    </location>
</feature>
<dbReference type="AlphaFoldDB" id="A0AAV2VTF6"/>
<evidence type="ECO:0000256" key="6">
    <source>
        <dbReference type="ARBA" id="ARBA00023315"/>
    </source>
</evidence>
<dbReference type="Gene3D" id="3.30.559.10">
    <property type="entry name" value="Chloramphenicol acetyltransferase-like domain"/>
    <property type="match status" value="1"/>
</dbReference>
<proteinExistence type="inferred from homology"/>
<organism evidence="10 11">
    <name type="scientific">Vibrio nigripulchritudo SOn1</name>
    <dbReference type="NCBI Taxonomy" id="1238450"/>
    <lineage>
        <taxon>Bacteria</taxon>
        <taxon>Pseudomonadati</taxon>
        <taxon>Pseudomonadota</taxon>
        <taxon>Gammaproteobacteria</taxon>
        <taxon>Vibrionales</taxon>
        <taxon>Vibrionaceae</taxon>
        <taxon>Vibrio</taxon>
    </lineage>
</organism>
<dbReference type="GO" id="GO:0005737">
    <property type="term" value="C:cytoplasm"/>
    <property type="evidence" value="ECO:0007669"/>
    <property type="project" value="TreeGrafter"/>
</dbReference>
<gene>
    <name evidence="10" type="ORF">VIBNISOn1_410028</name>
</gene>
<dbReference type="Proteomes" id="UP000018211">
    <property type="component" value="Unassembled WGS sequence"/>
</dbReference>
<evidence type="ECO:0000313" key="10">
    <source>
        <dbReference type="EMBL" id="CCO47876.1"/>
    </source>
</evidence>
<keyword evidence="6 7" id="KW-0012">Acyltransferase</keyword>
<dbReference type="InterPro" id="IPR004167">
    <property type="entry name" value="PSBD"/>
</dbReference>
<dbReference type="PANTHER" id="PTHR43178">
    <property type="entry name" value="DIHYDROLIPOAMIDE ACETYLTRANSFERASE COMPONENT OF PYRUVATE DEHYDROGENASE COMPLEX"/>
    <property type="match status" value="1"/>
</dbReference>
<evidence type="ECO:0000256" key="3">
    <source>
        <dbReference type="ARBA" id="ARBA00011484"/>
    </source>
</evidence>
<dbReference type="Gene3D" id="2.40.50.100">
    <property type="match status" value="1"/>
</dbReference>
<reference evidence="10 11" key="1">
    <citation type="journal article" date="2013" name="ISME J.">
        <title>Comparative genomics of pathogenic lineages of Vibrio nigripulchritudo identifies virulence-associated traits.</title>
        <authorList>
            <person name="Goudenege D."/>
            <person name="Labreuche Y."/>
            <person name="Krin E."/>
            <person name="Ansquer D."/>
            <person name="Mangenot S."/>
            <person name="Calteau A."/>
            <person name="Medigue C."/>
            <person name="Mazel D."/>
            <person name="Polz M.F."/>
            <person name="Le Roux F."/>
        </authorList>
    </citation>
    <scope>NUCLEOTIDE SEQUENCE [LARGE SCALE GENOMIC DNA]</scope>
    <source>
        <strain evidence="10 11">SOn1</strain>
    </source>
</reference>
<dbReference type="CDD" id="cd06849">
    <property type="entry name" value="lipoyl_domain"/>
    <property type="match status" value="1"/>
</dbReference>
<protein>
    <recommendedName>
        <fullName evidence="7">Dihydrolipoamide acetyltransferase component of pyruvate dehydrogenase complex</fullName>
        <ecNumber evidence="7">2.3.1.-</ecNumber>
    </recommendedName>
</protein>
<dbReference type="Pfam" id="PF00198">
    <property type="entry name" value="2-oxoacid_dh"/>
    <property type="match status" value="1"/>
</dbReference>
<dbReference type="SUPFAM" id="SSF52777">
    <property type="entry name" value="CoA-dependent acyltransferases"/>
    <property type="match status" value="1"/>
</dbReference>
<dbReference type="PROSITE" id="PS50968">
    <property type="entry name" value="BIOTINYL_LIPOYL"/>
    <property type="match status" value="1"/>
</dbReference>
<dbReference type="InterPro" id="IPR050743">
    <property type="entry name" value="2-oxoacid_DH_E2_comp"/>
</dbReference>
<accession>A0AAV2VTF6</accession>
<evidence type="ECO:0000256" key="2">
    <source>
        <dbReference type="ARBA" id="ARBA00007317"/>
    </source>
</evidence>
<dbReference type="GO" id="GO:0016407">
    <property type="term" value="F:acetyltransferase activity"/>
    <property type="evidence" value="ECO:0007669"/>
    <property type="project" value="TreeGrafter"/>
</dbReference>
<dbReference type="PANTHER" id="PTHR43178:SF5">
    <property type="entry name" value="LIPOAMIDE ACYLTRANSFERASE COMPONENT OF BRANCHED-CHAIN ALPHA-KETO ACID DEHYDROGENASE COMPLEX, MITOCHONDRIAL"/>
    <property type="match status" value="1"/>
</dbReference>
<evidence type="ECO:0000259" key="8">
    <source>
        <dbReference type="PROSITE" id="PS50968"/>
    </source>
</evidence>
<name>A0AAV2VTF6_9VIBR</name>
<dbReference type="InterPro" id="IPR011053">
    <property type="entry name" value="Single_hybrid_motif"/>
</dbReference>
<comment type="caution">
    <text evidence="10">The sequence shown here is derived from an EMBL/GenBank/DDBJ whole genome shotgun (WGS) entry which is preliminary data.</text>
</comment>
<feature type="domain" description="Lipoyl-binding" evidence="8">
    <location>
        <begin position="1"/>
        <end position="75"/>
    </location>
</feature>
<dbReference type="InterPro" id="IPR001078">
    <property type="entry name" value="2-oxoacid_DH_actylTfrase"/>
</dbReference>